<dbReference type="InterPro" id="IPR006994">
    <property type="entry name" value="TCF25/Rqc1"/>
</dbReference>
<dbReference type="Proteomes" id="UP000054815">
    <property type="component" value="Unassembled WGS sequence"/>
</dbReference>
<dbReference type="Pfam" id="PF04910">
    <property type="entry name" value="Tcf25"/>
    <property type="match status" value="2"/>
</dbReference>
<feature type="domain" description="C2H2-type" evidence="3">
    <location>
        <begin position="772"/>
        <end position="799"/>
    </location>
</feature>
<evidence type="ECO:0000313" key="4">
    <source>
        <dbReference type="EMBL" id="KRX87578.1"/>
    </source>
</evidence>
<dbReference type="PROSITE" id="PS50157">
    <property type="entry name" value="ZINC_FINGER_C2H2_2"/>
    <property type="match status" value="2"/>
</dbReference>
<dbReference type="AlphaFoldDB" id="A0A0V0XHV2"/>
<feature type="compositionally biased region" description="Low complexity" evidence="2">
    <location>
        <begin position="107"/>
        <end position="116"/>
    </location>
</feature>
<evidence type="ECO:0000256" key="1">
    <source>
        <dbReference type="PROSITE-ProRule" id="PRU00042"/>
    </source>
</evidence>
<evidence type="ECO:0000313" key="5">
    <source>
        <dbReference type="Proteomes" id="UP000054815"/>
    </source>
</evidence>
<dbReference type="EMBL" id="JYDU01000278">
    <property type="protein sequence ID" value="KRX87578.1"/>
    <property type="molecule type" value="Genomic_DNA"/>
</dbReference>
<feature type="region of interest" description="Disordered" evidence="2">
    <location>
        <begin position="28"/>
        <end position="170"/>
    </location>
</feature>
<evidence type="ECO:0000259" key="3">
    <source>
        <dbReference type="PROSITE" id="PS50157"/>
    </source>
</evidence>
<dbReference type="Gene3D" id="3.30.160.60">
    <property type="entry name" value="Classic Zinc Finger"/>
    <property type="match status" value="1"/>
</dbReference>
<gene>
    <name evidence="4" type="primary">Tcf25</name>
    <name evidence="4" type="ORF">T4E_7475</name>
</gene>
<proteinExistence type="predicted"/>
<comment type="caution">
    <text evidence="4">The sequence shown here is derived from an EMBL/GenBank/DDBJ whole genome shotgun (WGS) entry which is preliminary data.</text>
</comment>
<reference evidence="4 5" key="1">
    <citation type="submission" date="2015-01" db="EMBL/GenBank/DDBJ databases">
        <title>Evolution of Trichinella species and genotypes.</title>
        <authorList>
            <person name="Korhonen P.K."/>
            <person name="Edoardo P."/>
            <person name="Giuseppe L.R."/>
            <person name="Gasser R.B."/>
        </authorList>
    </citation>
    <scope>NUCLEOTIDE SEQUENCE [LARGE SCALE GENOMIC DNA]</scope>
    <source>
        <strain evidence="4">ISS141</strain>
    </source>
</reference>
<evidence type="ECO:0000256" key="2">
    <source>
        <dbReference type="SAM" id="MobiDB-lite"/>
    </source>
</evidence>
<dbReference type="PANTHER" id="PTHR22684:SF0">
    <property type="entry name" value="RIBOSOME QUALITY CONTROL COMPLEX SUBUNIT TCF25"/>
    <property type="match status" value="1"/>
</dbReference>
<keyword evidence="1" id="KW-0863">Zinc-finger</keyword>
<protein>
    <submittedName>
        <fullName evidence="4">Transcription factor 25</fullName>
    </submittedName>
</protein>
<dbReference type="GO" id="GO:0008270">
    <property type="term" value="F:zinc ion binding"/>
    <property type="evidence" value="ECO:0007669"/>
    <property type="project" value="UniProtKB-KW"/>
</dbReference>
<dbReference type="PROSITE" id="PS00028">
    <property type="entry name" value="ZINC_FINGER_C2H2_1"/>
    <property type="match status" value="2"/>
</dbReference>
<accession>A0A0V0XHV2</accession>
<feature type="domain" description="C2H2-type" evidence="3">
    <location>
        <begin position="744"/>
        <end position="771"/>
    </location>
</feature>
<keyword evidence="1" id="KW-0862">Zinc</keyword>
<dbReference type="SUPFAM" id="SSF57667">
    <property type="entry name" value="beta-beta-alpha zinc fingers"/>
    <property type="match status" value="1"/>
</dbReference>
<keyword evidence="1" id="KW-0479">Metal-binding</keyword>
<feature type="compositionally biased region" description="Polar residues" evidence="2">
    <location>
        <begin position="71"/>
        <end position="95"/>
    </location>
</feature>
<sequence>MLVISYCTSHCSLLVVCRCEMGSSGRAKNIQKKKVTASQPINVENEDRKEKNNMKSYSRPDNVVQDKNDSVTETLQMNEKSVSTVESKKLVQNNPKADKSARKKSCSKSTTTVSSDSDGDEQFVPAKGAEKSTHAKGSAKKQKKSKNRKKKAQKKKVASKKSPQKMLENDEDIDKILEEFREMEVAPREPPKLNLLKLLTVQYRNLQPENEYDRKRGIVRKDRMPRAAGRMVIAKPTWPALKSAGIRMQRYNCALDPELLYFTFEYDDQYRIFEHNLELVSVPSPAWIFRMLARAPYHVPTLIHGCECVAAAGQYERAQELIERAIYAYESAQHCMFNVISGKCRLLYSIPNNRRALVFLFENLHFLIAVFYRGFFVVLMKQLFFCMRQEFFRTALEYAKVIYNLNPEEDPMAAVLVLDYLLLVNREYETFVKFYTAKEKAVSLPALPNMSYSIALARFFIAKKSGLQEDYDAADKALLEAMVRFPTLLPALFSTLNLDYEPANYFNSWCYNKFFREDKSSLTLLYNLYMSRMAFVWKERGVAVWVERICRQFGQYMTEADSDFSKQMAEYTIIRNRCYYGVPSNVLRHLYLMDCRHFLSGTEEMKKFGIVNPCDPFPPPKKVINMFNRGAAPAVQILAPTTSFAMDMLGNVVFRPYEALRALISRLIGENRNKSNSFHKETATPCGTLCQADALVYHYFGKYIPTKIEAVGSVWSCSVLIFNLLGVVESENTMLPSFFDSIQYTCRYCPTRCGDLITFMNHMSVHQGMRPFVCNHCGNSYADAGEKEEHVKTHHGAEVLKSSSLLESSDVKRLVEEPPEQEGKEDSDSEQPESVAYKISLKNVLLKRMMNLTLSSPTMQMPLKQPTSTSNEPLLKLGAKGDGNSKTQLNDVVGKSETQLIQGNGLGATEKTYKRDHPIANKRQVEQFPVIPIRRIDGTNIYSSIAVDKTVIRNRWKKPANGKAKDPNPLPAIRLAVRKHKAKKELDYESLTMELRFQKAQFSMKNRFKREKKDQDQQ</sequence>
<organism evidence="4 5">
    <name type="scientific">Trichinella pseudospiralis</name>
    <name type="common">Parasitic roundworm</name>
    <dbReference type="NCBI Taxonomy" id="6337"/>
    <lineage>
        <taxon>Eukaryota</taxon>
        <taxon>Metazoa</taxon>
        <taxon>Ecdysozoa</taxon>
        <taxon>Nematoda</taxon>
        <taxon>Enoplea</taxon>
        <taxon>Dorylaimia</taxon>
        <taxon>Trichinellida</taxon>
        <taxon>Trichinellidae</taxon>
        <taxon>Trichinella</taxon>
    </lineage>
</organism>
<dbReference type="InterPro" id="IPR013087">
    <property type="entry name" value="Znf_C2H2_type"/>
</dbReference>
<dbReference type="STRING" id="6337.A0A0V0XHV2"/>
<dbReference type="GO" id="GO:1990112">
    <property type="term" value="C:RQC complex"/>
    <property type="evidence" value="ECO:0007669"/>
    <property type="project" value="TreeGrafter"/>
</dbReference>
<dbReference type="InterPro" id="IPR036236">
    <property type="entry name" value="Znf_C2H2_sf"/>
</dbReference>
<name>A0A0V0XHV2_TRIPS</name>
<dbReference type="SMART" id="SM00355">
    <property type="entry name" value="ZnF_C2H2"/>
    <property type="match status" value="2"/>
</dbReference>
<feature type="region of interest" description="Disordered" evidence="2">
    <location>
        <begin position="810"/>
        <end position="834"/>
    </location>
</feature>
<dbReference type="PANTHER" id="PTHR22684">
    <property type="entry name" value="NULP1-RELATED"/>
    <property type="match status" value="1"/>
</dbReference>
<feature type="compositionally biased region" description="Basic and acidic residues" evidence="2">
    <location>
        <begin position="810"/>
        <end position="826"/>
    </location>
</feature>
<feature type="compositionally biased region" description="Basic residues" evidence="2">
    <location>
        <begin position="137"/>
        <end position="163"/>
    </location>
</feature>